<protein>
    <recommendedName>
        <fullName evidence="2">Peptide deformylase</fullName>
        <shortName evidence="2">PDF</shortName>
        <ecNumber evidence="2">3.5.1.88</ecNumber>
    </recommendedName>
    <alternativeName>
        <fullName evidence="2">Polypeptide deformylase</fullName>
    </alternativeName>
</protein>
<evidence type="ECO:0000313" key="3">
    <source>
        <dbReference type="EMBL" id="OGM93229.1"/>
    </source>
</evidence>
<feature type="binding site" evidence="2">
    <location>
        <position position="145"/>
    </location>
    <ligand>
        <name>Fe cation</name>
        <dbReference type="ChEBI" id="CHEBI:24875"/>
    </ligand>
</feature>
<dbReference type="GO" id="GO:0042586">
    <property type="term" value="F:peptide deformylase activity"/>
    <property type="evidence" value="ECO:0007669"/>
    <property type="project" value="UniProtKB-UniRule"/>
</dbReference>
<feature type="binding site" evidence="2">
    <location>
        <position position="149"/>
    </location>
    <ligand>
        <name>Fe cation</name>
        <dbReference type="ChEBI" id="CHEBI:24875"/>
    </ligand>
</feature>
<comment type="catalytic activity">
    <reaction evidence="2">
        <text>N-terminal N-formyl-L-methionyl-[peptide] + H2O = N-terminal L-methionyl-[peptide] + formate</text>
        <dbReference type="Rhea" id="RHEA:24420"/>
        <dbReference type="Rhea" id="RHEA-COMP:10639"/>
        <dbReference type="Rhea" id="RHEA-COMP:10640"/>
        <dbReference type="ChEBI" id="CHEBI:15377"/>
        <dbReference type="ChEBI" id="CHEBI:15740"/>
        <dbReference type="ChEBI" id="CHEBI:49298"/>
        <dbReference type="ChEBI" id="CHEBI:64731"/>
        <dbReference type="EC" id="3.5.1.88"/>
    </reaction>
</comment>
<comment type="caution">
    <text evidence="3">The sequence shown here is derived from an EMBL/GenBank/DDBJ whole genome shotgun (WGS) entry which is preliminary data.</text>
</comment>
<gene>
    <name evidence="2" type="primary">def</name>
    <name evidence="3" type="ORF">A2372_02380</name>
</gene>
<dbReference type="PRINTS" id="PR01576">
    <property type="entry name" value="PDEFORMYLASE"/>
</dbReference>
<dbReference type="Proteomes" id="UP000176422">
    <property type="component" value="Unassembled WGS sequence"/>
</dbReference>
<dbReference type="HAMAP" id="MF_00163">
    <property type="entry name" value="Pep_deformylase"/>
    <property type="match status" value="1"/>
</dbReference>
<dbReference type="EC" id="3.5.1.88" evidence="2"/>
<dbReference type="NCBIfam" id="NF001159">
    <property type="entry name" value="PRK00150.1-3"/>
    <property type="match status" value="1"/>
</dbReference>
<proteinExistence type="inferred from homology"/>
<dbReference type="PANTHER" id="PTHR10458">
    <property type="entry name" value="PEPTIDE DEFORMYLASE"/>
    <property type="match status" value="1"/>
</dbReference>
<evidence type="ECO:0000313" key="4">
    <source>
        <dbReference type="Proteomes" id="UP000176422"/>
    </source>
</evidence>
<dbReference type="InterPro" id="IPR036821">
    <property type="entry name" value="Peptide_deformylase_sf"/>
</dbReference>
<dbReference type="PIRSF" id="PIRSF004749">
    <property type="entry name" value="Pep_def"/>
    <property type="match status" value="1"/>
</dbReference>
<dbReference type="Gene3D" id="3.90.45.10">
    <property type="entry name" value="Peptide deformylase"/>
    <property type="match status" value="1"/>
</dbReference>
<dbReference type="EMBL" id="MGIT01000001">
    <property type="protein sequence ID" value="OGM93229.1"/>
    <property type="molecule type" value="Genomic_DNA"/>
</dbReference>
<evidence type="ECO:0000256" key="2">
    <source>
        <dbReference type="HAMAP-Rule" id="MF_00163"/>
    </source>
</evidence>
<accession>A0A1F8DYS0</accession>
<dbReference type="NCBIfam" id="TIGR00079">
    <property type="entry name" value="pept_deformyl"/>
    <property type="match status" value="1"/>
</dbReference>
<comment type="similarity">
    <text evidence="1 2">Belongs to the polypeptide deformylase family.</text>
</comment>
<feature type="binding site" evidence="2">
    <location>
        <position position="103"/>
    </location>
    <ligand>
        <name>Fe cation</name>
        <dbReference type="ChEBI" id="CHEBI:24875"/>
    </ligand>
</feature>
<dbReference type="InterPro" id="IPR023635">
    <property type="entry name" value="Peptide_deformylase"/>
</dbReference>
<dbReference type="GO" id="GO:0006412">
    <property type="term" value="P:translation"/>
    <property type="evidence" value="ECO:0007669"/>
    <property type="project" value="UniProtKB-UniRule"/>
</dbReference>
<keyword evidence="2" id="KW-0378">Hydrolase</keyword>
<comment type="cofactor">
    <cofactor evidence="2">
        <name>Fe(2+)</name>
        <dbReference type="ChEBI" id="CHEBI:29033"/>
    </cofactor>
    <text evidence="2">Binds 1 Fe(2+) ion.</text>
</comment>
<feature type="active site" evidence="2">
    <location>
        <position position="146"/>
    </location>
</feature>
<comment type="function">
    <text evidence="2">Removes the formyl group from the N-terminal Met of newly synthesized proteins. Requires at least a dipeptide for an efficient rate of reaction. N-terminal L-methionine is a prerequisite for activity but the enzyme has broad specificity at other positions.</text>
</comment>
<keyword evidence="2" id="KW-0479">Metal-binding</keyword>
<evidence type="ECO:0000256" key="1">
    <source>
        <dbReference type="ARBA" id="ARBA00010759"/>
    </source>
</evidence>
<keyword evidence="2" id="KW-0648">Protein biosynthesis</keyword>
<dbReference type="STRING" id="1802559.A2372_02380"/>
<dbReference type="CDD" id="cd00487">
    <property type="entry name" value="Pep_deformylase"/>
    <property type="match status" value="1"/>
</dbReference>
<organism evidence="3 4">
    <name type="scientific">Candidatus Wolfebacteria bacterium RIFOXYB1_FULL_54_12</name>
    <dbReference type="NCBI Taxonomy" id="1802559"/>
    <lineage>
        <taxon>Bacteria</taxon>
        <taxon>Candidatus Wolfeibacteriota</taxon>
    </lineage>
</organism>
<dbReference type="PANTHER" id="PTHR10458:SF22">
    <property type="entry name" value="PEPTIDE DEFORMYLASE"/>
    <property type="match status" value="1"/>
</dbReference>
<reference evidence="3 4" key="1">
    <citation type="journal article" date="2016" name="Nat. Commun.">
        <title>Thousands of microbial genomes shed light on interconnected biogeochemical processes in an aquifer system.</title>
        <authorList>
            <person name="Anantharaman K."/>
            <person name="Brown C.T."/>
            <person name="Hug L.A."/>
            <person name="Sharon I."/>
            <person name="Castelle C.J."/>
            <person name="Probst A.J."/>
            <person name="Thomas B.C."/>
            <person name="Singh A."/>
            <person name="Wilkins M.J."/>
            <person name="Karaoz U."/>
            <person name="Brodie E.L."/>
            <person name="Williams K.H."/>
            <person name="Hubbard S.S."/>
            <person name="Banfield J.F."/>
        </authorList>
    </citation>
    <scope>NUCLEOTIDE SEQUENCE [LARGE SCALE GENOMIC DNA]</scope>
</reference>
<keyword evidence="2" id="KW-0408">Iron</keyword>
<name>A0A1F8DYS0_9BACT</name>
<sequence length="174" mass="19889">MLSKDQPIWIITNKQEEKFLRTKPANFDFSKYTPKELRELIATMRFIMKRANGVGLSANQVGLDMQLFVAEIPKQGKRSKLYAIFNPKITDASKDLRPMEEGCLSVPRTHGVVSRPWEVTVTGFDKHQKPVKIRATGLLARIFQHEIDHLNGIVFIDKAQNIEINTAQNEEVDI</sequence>
<dbReference type="SUPFAM" id="SSF56420">
    <property type="entry name" value="Peptide deformylase"/>
    <property type="match status" value="1"/>
</dbReference>
<dbReference type="Pfam" id="PF01327">
    <property type="entry name" value="Pep_deformylase"/>
    <property type="match status" value="1"/>
</dbReference>
<dbReference type="AlphaFoldDB" id="A0A1F8DYS0"/>
<dbReference type="GO" id="GO:0046872">
    <property type="term" value="F:metal ion binding"/>
    <property type="evidence" value="ECO:0007669"/>
    <property type="project" value="UniProtKB-KW"/>
</dbReference>